<name>A0A8S5SUB8_9CAUD</name>
<sequence>MYYFPLKSIAINVLVCYSNTINRGTEIHSQSVDT</sequence>
<reference evidence="1" key="1">
    <citation type="journal article" date="2021" name="Proc. Natl. Acad. Sci. U.S.A.">
        <title>A Catalog of Tens of Thousands of Viruses from Human Metagenomes Reveals Hidden Associations with Chronic Diseases.</title>
        <authorList>
            <person name="Tisza M.J."/>
            <person name="Buck C.B."/>
        </authorList>
    </citation>
    <scope>NUCLEOTIDE SEQUENCE</scope>
    <source>
        <strain evidence="1">CtqPo10</strain>
    </source>
</reference>
<organism evidence="1">
    <name type="scientific">Siphoviridae sp. ctqPo10</name>
    <dbReference type="NCBI Taxonomy" id="2827948"/>
    <lineage>
        <taxon>Viruses</taxon>
        <taxon>Duplodnaviria</taxon>
        <taxon>Heunggongvirae</taxon>
        <taxon>Uroviricota</taxon>
        <taxon>Caudoviricetes</taxon>
    </lineage>
</organism>
<proteinExistence type="predicted"/>
<evidence type="ECO:0000313" key="1">
    <source>
        <dbReference type="EMBL" id="DAF54644.1"/>
    </source>
</evidence>
<dbReference type="EMBL" id="BK032682">
    <property type="protein sequence ID" value="DAF54644.1"/>
    <property type="molecule type" value="Genomic_DNA"/>
</dbReference>
<protein>
    <submittedName>
        <fullName evidence="1">Uncharacterized protein</fullName>
    </submittedName>
</protein>
<accession>A0A8S5SUB8</accession>